<dbReference type="RefSeq" id="WP_090039726.1">
    <property type="nucleotide sequence ID" value="NZ_FOKI01000007.1"/>
</dbReference>
<dbReference type="InterPro" id="IPR027417">
    <property type="entry name" value="P-loop_NTPase"/>
</dbReference>
<evidence type="ECO:0000313" key="2">
    <source>
        <dbReference type="Proteomes" id="UP000198619"/>
    </source>
</evidence>
<dbReference type="AlphaFoldDB" id="A0A1I0X4U0"/>
<dbReference type="EMBL" id="FOKI01000007">
    <property type="protein sequence ID" value="SFA95677.1"/>
    <property type="molecule type" value="Genomic_DNA"/>
</dbReference>
<organism evidence="1 2">
    <name type="scientific">Clostridium frigidicarnis</name>
    <dbReference type="NCBI Taxonomy" id="84698"/>
    <lineage>
        <taxon>Bacteria</taxon>
        <taxon>Bacillati</taxon>
        <taxon>Bacillota</taxon>
        <taxon>Clostridia</taxon>
        <taxon>Eubacteriales</taxon>
        <taxon>Clostridiaceae</taxon>
        <taxon>Clostridium</taxon>
    </lineage>
</organism>
<accession>A0A1I0X4U0</accession>
<dbReference type="SUPFAM" id="SSF52540">
    <property type="entry name" value="P-loop containing nucleoside triphosphate hydrolases"/>
    <property type="match status" value="1"/>
</dbReference>
<name>A0A1I0X4U0_9CLOT</name>
<dbReference type="Proteomes" id="UP000198619">
    <property type="component" value="Unassembled WGS sequence"/>
</dbReference>
<keyword evidence="2" id="KW-1185">Reference proteome</keyword>
<dbReference type="Pfam" id="PF14516">
    <property type="entry name" value="AAA_35"/>
    <property type="match status" value="1"/>
</dbReference>
<dbReference type="STRING" id="84698.SAMN04488528_100752"/>
<evidence type="ECO:0000313" key="1">
    <source>
        <dbReference type="EMBL" id="SFA95677.1"/>
    </source>
</evidence>
<sequence length="516" mass="61154">MKKRFNTTGPCISKKHYMVSIENKLKEVETLIDQGDYFVINRPRQYGKTTLLSQITKKCNDKYLIIRTSFEGIGDSIFENEKVFSSGFLKLISDMLNFTYTEKAKEIEKLSYGVENLQMLSNVITEFIRNSDKPVVLLIDEVDKASNNQLFLSFLGMLRNKYILANDDMDYTFHSVILAGVHDIKNLKLKLRPNEEKKYNSPWNIAVNFDVDMTFNPLEIETMLKDYTKEENIKMDTVDISEKIYFYTSGYPFLVSKLSQIMDRNFKNSWDLNNIDKAVKILLNERNTLFDSLIKNLDNNKEFRNFIEKIVLSGEEIVYVPSDRLISLGELYGFIKQKNNRCKIHNRIFEQYIYNHLTAIKARESENISSYNFREKFLTSDNGLDFEKILLNYQRFMKEQYSNKDEKFIEHHGRLLFLAFIKPIINGIGFDFKEVQVSQEKRLDVVVTYNKHKYISELKIWHGEEYHKDGIKQLCDYLNIHSMNKGYLVIYNFNKNKEYKYEKIYVENKEIFIIYV</sequence>
<dbReference type="OrthoDB" id="5486659at2"/>
<gene>
    <name evidence="1" type="ORF">SAMN04488528_100752</name>
</gene>
<dbReference type="Gene3D" id="3.40.50.300">
    <property type="entry name" value="P-loop containing nucleotide triphosphate hydrolases"/>
    <property type="match status" value="1"/>
</dbReference>
<proteinExistence type="predicted"/>
<protein>
    <submittedName>
        <fullName evidence="1">AAA-like domain-containing protein</fullName>
    </submittedName>
</protein>
<reference evidence="1 2" key="1">
    <citation type="submission" date="2016-10" db="EMBL/GenBank/DDBJ databases">
        <authorList>
            <person name="de Groot N.N."/>
        </authorList>
    </citation>
    <scope>NUCLEOTIDE SEQUENCE [LARGE SCALE GENOMIC DNA]</scope>
    <source>
        <strain evidence="1 2">DSM 12271</strain>
    </source>
</reference>